<name>H6L7P3_SAPGL</name>
<dbReference type="RefSeq" id="WP_014373322.1">
    <property type="nucleotide sequence ID" value="NC_016940.1"/>
</dbReference>
<accession>H6L7P3</accession>
<reference evidence="1 2" key="1">
    <citation type="journal article" date="2012" name="Stand. Genomic Sci.">
        <title>Complete genome sequencing and analysis of Saprospira grandis str. Lewin, a predatory marine bacterium.</title>
        <authorList>
            <person name="Saw J.H."/>
            <person name="Yuryev A."/>
            <person name="Kanbe M."/>
            <person name="Hou S."/>
            <person name="Young A.G."/>
            <person name="Aizawa S."/>
            <person name="Alam M."/>
        </authorList>
    </citation>
    <scope>NUCLEOTIDE SEQUENCE [LARGE SCALE GENOMIC DNA]</scope>
    <source>
        <strain evidence="1 2">Lewin</strain>
    </source>
</reference>
<protein>
    <submittedName>
        <fullName evidence="1">C-terminal processing peptidase-3</fullName>
    </submittedName>
</protein>
<keyword evidence="2" id="KW-1185">Reference proteome</keyword>
<dbReference type="SUPFAM" id="SSF52096">
    <property type="entry name" value="ClpP/crotonase"/>
    <property type="match status" value="1"/>
</dbReference>
<dbReference type="eggNOG" id="COG0793">
    <property type="taxonomic scope" value="Bacteria"/>
</dbReference>
<dbReference type="AlphaFoldDB" id="H6L7P3"/>
<dbReference type="KEGG" id="sgn:SGRA_0336"/>
<gene>
    <name evidence="1" type="ordered locus">SGRA_0336</name>
</gene>
<dbReference type="EMBL" id="CP002831">
    <property type="protein sequence ID" value="AFC23075.1"/>
    <property type="molecule type" value="Genomic_DNA"/>
</dbReference>
<dbReference type="Proteomes" id="UP000007519">
    <property type="component" value="Chromosome"/>
</dbReference>
<evidence type="ECO:0000313" key="2">
    <source>
        <dbReference type="Proteomes" id="UP000007519"/>
    </source>
</evidence>
<organism evidence="1 2">
    <name type="scientific">Saprospira grandis (strain Lewin)</name>
    <dbReference type="NCBI Taxonomy" id="984262"/>
    <lineage>
        <taxon>Bacteria</taxon>
        <taxon>Pseudomonadati</taxon>
        <taxon>Bacteroidota</taxon>
        <taxon>Saprospiria</taxon>
        <taxon>Saprospirales</taxon>
        <taxon>Saprospiraceae</taxon>
        <taxon>Saprospira</taxon>
    </lineage>
</organism>
<sequence>MFAIQSAKKLFFAFLILGGGIGLATTLTDEFEIAKNLELYSNVFRELNTYYVDEVPPEDLMKSGLDAMLKSLDPYTTYIPAQEVERFRSSITGSYAGIGTRVRATASGGLITAICPYPQN</sequence>
<dbReference type="Gene3D" id="3.30.750.44">
    <property type="match status" value="1"/>
</dbReference>
<dbReference type="HOGENOM" id="CLU_2048100_0_0_10"/>
<proteinExistence type="predicted"/>
<dbReference type="STRING" id="984262.SGRA_0336"/>
<evidence type="ECO:0000313" key="1">
    <source>
        <dbReference type="EMBL" id="AFC23075.1"/>
    </source>
</evidence>
<dbReference type="InterPro" id="IPR029045">
    <property type="entry name" value="ClpP/crotonase-like_dom_sf"/>
</dbReference>